<dbReference type="Gramene" id="Potri.016G005200.1.v4.1">
    <property type="protein sequence ID" value="Potri.016G005200.1.v4.1"/>
    <property type="gene ID" value="Potri.016G005200.v4.1"/>
</dbReference>
<dbReference type="EMBL" id="CM009305">
    <property type="protein sequence ID" value="PNS97162.1"/>
    <property type="molecule type" value="Genomic_DNA"/>
</dbReference>
<dbReference type="GO" id="GO:0009904">
    <property type="term" value="P:chloroplast accumulation movement"/>
    <property type="evidence" value="ECO:0000318"/>
    <property type="project" value="GO_Central"/>
</dbReference>
<feature type="coiled-coil region" evidence="3">
    <location>
        <begin position="74"/>
        <end position="185"/>
    </location>
</feature>
<dbReference type="OMA" id="KWRIKEQ"/>
<comment type="similarity">
    <text evidence="1">Belongs to the WEB family.</text>
</comment>
<feature type="coiled-coil region" evidence="3">
    <location>
        <begin position="217"/>
        <end position="292"/>
    </location>
</feature>
<feature type="coiled-coil region" evidence="3">
    <location>
        <begin position="471"/>
        <end position="533"/>
    </location>
</feature>
<name>A0A2K1X8R4_POPTR</name>
<feature type="region of interest" description="Disordered" evidence="4">
    <location>
        <begin position="416"/>
        <end position="445"/>
    </location>
</feature>
<evidence type="ECO:0000313" key="5">
    <source>
        <dbReference type="EMBL" id="PNS97162.1"/>
    </source>
</evidence>
<protein>
    <recommendedName>
        <fullName evidence="7">WEB family protein</fullName>
    </recommendedName>
</protein>
<organism evidence="5 6">
    <name type="scientific">Populus trichocarpa</name>
    <name type="common">Western balsam poplar</name>
    <name type="synonym">Populus balsamifera subsp. trichocarpa</name>
    <dbReference type="NCBI Taxonomy" id="3694"/>
    <lineage>
        <taxon>Eukaryota</taxon>
        <taxon>Viridiplantae</taxon>
        <taxon>Streptophyta</taxon>
        <taxon>Embryophyta</taxon>
        <taxon>Tracheophyta</taxon>
        <taxon>Spermatophyta</taxon>
        <taxon>Magnoliopsida</taxon>
        <taxon>eudicotyledons</taxon>
        <taxon>Gunneridae</taxon>
        <taxon>Pentapetalae</taxon>
        <taxon>rosids</taxon>
        <taxon>fabids</taxon>
        <taxon>Malpighiales</taxon>
        <taxon>Salicaceae</taxon>
        <taxon>Saliceae</taxon>
        <taxon>Populus</taxon>
    </lineage>
</organism>
<evidence type="ECO:0000256" key="2">
    <source>
        <dbReference type="ARBA" id="ARBA00023054"/>
    </source>
</evidence>
<dbReference type="PANTHER" id="PTHR32054:SF42">
    <property type="entry name" value="WEB FAMILY PROTEIN"/>
    <property type="match status" value="1"/>
</dbReference>
<reference evidence="5 6" key="1">
    <citation type="journal article" date="2006" name="Science">
        <title>The genome of black cottonwood, Populus trichocarpa (Torr. &amp; Gray).</title>
        <authorList>
            <person name="Tuskan G.A."/>
            <person name="Difazio S."/>
            <person name="Jansson S."/>
            <person name="Bohlmann J."/>
            <person name="Grigoriev I."/>
            <person name="Hellsten U."/>
            <person name="Putnam N."/>
            <person name="Ralph S."/>
            <person name="Rombauts S."/>
            <person name="Salamov A."/>
            <person name="Schein J."/>
            <person name="Sterck L."/>
            <person name="Aerts A."/>
            <person name="Bhalerao R.R."/>
            <person name="Bhalerao R.P."/>
            <person name="Blaudez D."/>
            <person name="Boerjan W."/>
            <person name="Brun A."/>
            <person name="Brunner A."/>
            <person name="Busov V."/>
            <person name="Campbell M."/>
            <person name="Carlson J."/>
            <person name="Chalot M."/>
            <person name="Chapman J."/>
            <person name="Chen G.L."/>
            <person name="Cooper D."/>
            <person name="Coutinho P.M."/>
            <person name="Couturier J."/>
            <person name="Covert S."/>
            <person name="Cronk Q."/>
            <person name="Cunningham R."/>
            <person name="Davis J."/>
            <person name="Degroeve S."/>
            <person name="Dejardin A."/>
            <person name="Depamphilis C."/>
            <person name="Detter J."/>
            <person name="Dirks B."/>
            <person name="Dubchak I."/>
            <person name="Duplessis S."/>
            <person name="Ehlting J."/>
            <person name="Ellis B."/>
            <person name="Gendler K."/>
            <person name="Goodstein D."/>
            <person name="Gribskov M."/>
            <person name="Grimwood J."/>
            <person name="Groover A."/>
            <person name="Gunter L."/>
            <person name="Hamberger B."/>
            <person name="Heinze B."/>
            <person name="Helariutta Y."/>
            <person name="Henrissat B."/>
            <person name="Holligan D."/>
            <person name="Holt R."/>
            <person name="Huang W."/>
            <person name="Islam-Faridi N."/>
            <person name="Jones S."/>
            <person name="Jones-Rhoades M."/>
            <person name="Jorgensen R."/>
            <person name="Joshi C."/>
            <person name="Kangasjarvi J."/>
            <person name="Karlsson J."/>
            <person name="Kelleher C."/>
            <person name="Kirkpatrick R."/>
            <person name="Kirst M."/>
            <person name="Kohler A."/>
            <person name="Kalluri U."/>
            <person name="Larimer F."/>
            <person name="Leebens-Mack J."/>
            <person name="Leple J.C."/>
            <person name="Locascio P."/>
            <person name="Lou Y."/>
            <person name="Lucas S."/>
            <person name="Martin F."/>
            <person name="Montanini B."/>
            <person name="Napoli C."/>
            <person name="Nelson D.R."/>
            <person name="Nelson C."/>
            <person name="Nieminen K."/>
            <person name="Nilsson O."/>
            <person name="Pereda V."/>
            <person name="Peter G."/>
            <person name="Philippe R."/>
            <person name="Pilate G."/>
            <person name="Poliakov A."/>
            <person name="Razumovskaya J."/>
            <person name="Richardson P."/>
            <person name="Rinaldi C."/>
            <person name="Ritland K."/>
            <person name="Rouze P."/>
            <person name="Ryaboy D."/>
            <person name="Schmutz J."/>
            <person name="Schrader J."/>
            <person name="Segerman B."/>
            <person name="Shin H."/>
            <person name="Siddiqui A."/>
            <person name="Sterky F."/>
            <person name="Terry A."/>
            <person name="Tsai C.J."/>
            <person name="Uberbacher E."/>
            <person name="Unneberg P."/>
            <person name="Vahala J."/>
            <person name="Wall K."/>
            <person name="Wessler S."/>
            <person name="Yang G."/>
            <person name="Yin T."/>
            <person name="Douglas C."/>
            <person name="Marra M."/>
            <person name="Sandberg G."/>
            <person name="Van de Peer Y."/>
            <person name="Rokhsar D."/>
        </authorList>
    </citation>
    <scope>NUCLEOTIDE SEQUENCE [LARGE SCALE GENOMIC DNA]</scope>
    <source>
        <strain evidence="6">cv. Nisqually</strain>
    </source>
</reference>
<sequence>MVNIRGADQQKGSASPRAEVGEIDTKKPFQSVKAAVSLFGEVALKGKPAVRRSRLSSENVIDKETQLLLAQREVNRFKRVLQSAETTKARANSELQKAKRTLNDLTTKLKAVDESKKSAIETAEAVKEKARRLEEAKSQQLVGNAARKRELDEARQQYKMAARELNAAKQQINKIRQDFDAALESKSSSFQQAAETQRSANMNKERVSELSKEIGAMRESAQQLKIASAQIQEQQENLVEEKDARIHFCKAATAEAEKNLEILKKEYDPELTKNLEAKLAETSAEIELLQEEMKKAHAFEMEKVKVLTIEFNEATKALQEIATEESSLRHMLTSLTAELENVKTEKIELLEKEIEKEYAAMEKETESARREAEELKKKAEEMRKNAEELKEETKNARLLAQDVEGKLELALKEAKEAKEAEKKAHEDMKTLSERESIQDQDFGNKIKLAPEEFGSLKKKEEESGNIADTKVADAMAQIEVVKARNKEAEKKLEANLKAIEEIKEATDMALRSADMSEAAEKTLETQLQRWREQSQTMVVA</sequence>
<dbReference type="FunCoup" id="A0A2K1X8R4">
    <property type="interactions" value="188"/>
</dbReference>
<dbReference type="Proteomes" id="UP000006729">
    <property type="component" value="Chromosome 16"/>
</dbReference>
<evidence type="ECO:0000313" key="6">
    <source>
        <dbReference type="Proteomes" id="UP000006729"/>
    </source>
</evidence>
<evidence type="ECO:0000256" key="4">
    <source>
        <dbReference type="SAM" id="MobiDB-lite"/>
    </source>
</evidence>
<gene>
    <name evidence="5" type="ORF">POPTR_016G005200</name>
</gene>
<dbReference type="GO" id="GO:0009903">
    <property type="term" value="P:chloroplast avoidance movement"/>
    <property type="evidence" value="ECO:0000318"/>
    <property type="project" value="GO_Central"/>
</dbReference>
<dbReference type="OrthoDB" id="1933125at2759"/>
<proteinExistence type="inferred from homology"/>
<keyword evidence="2 3" id="KW-0175">Coiled coil</keyword>
<feature type="region of interest" description="Disordered" evidence="4">
    <location>
        <begin position="1"/>
        <end position="22"/>
    </location>
</feature>
<keyword evidence="6" id="KW-1185">Reference proteome</keyword>
<accession>A0A2K1X8R4</accession>
<dbReference type="GO" id="GO:0005829">
    <property type="term" value="C:cytosol"/>
    <property type="evidence" value="ECO:0000318"/>
    <property type="project" value="GO_Central"/>
</dbReference>
<dbReference type="SMR" id="A0A2K1X8R4"/>
<evidence type="ECO:0008006" key="7">
    <source>
        <dbReference type="Google" id="ProtNLM"/>
    </source>
</evidence>
<dbReference type="AlphaFoldDB" id="A0A2K1X8R4"/>
<dbReference type="PANTHER" id="PTHR32054">
    <property type="entry name" value="HEAVY CHAIN, PUTATIVE, EXPRESSED-RELATED-RELATED"/>
    <property type="match status" value="1"/>
</dbReference>
<dbReference type="InterPro" id="IPR008545">
    <property type="entry name" value="Web"/>
</dbReference>
<dbReference type="Pfam" id="PF05701">
    <property type="entry name" value="WEMBL"/>
    <property type="match status" value="1"/>
</dbReference>
<dbReference type="InParanoid" id="A0A2K1X8R4"/>
<evidence type="ECO:0000256" key="3">
    <source>
        <dbReference type="SAM" id="Coils"/>
    </source>
</evidence>
<evidence type="ECO:0000256" key="1">
    <source>
        <dbReference type="ARBA" id="ARBA00005485"/>
    </source>
</evidence>